<protein>
    <submittedName>
        <fullName evidence="1">Uncharacterized protein</fullName>
    </submittedName>
</protein>
<accession>A0ABR8F477</accession>
<organism evidence="1 2">
    <name type="scientific">Nostoc linckia FACHB-391</name>
    <dbReference type="NCBI Taxonomy" id="2692906"/>
    <lineage>
        <taxon>Bacteria</taxon>
        <taxon>Bacillati</taxon>
        <taxon>Cyanobacteriota</taxon>
        <taxon>Cyanophyceae</taxon>
        <taxon>Nostocales</taxon>
        <taxon>Nostocaceae</taxon>
        <taxon>Nostoc</taxon>
    </lineage>
</organism>
<gene>
    <name evidence="1" type="ORF">H6G95_29005</name>
</gene>
<comment type="caution">
    <text evidence="1">The sequence shown here is derived from an EMBL/GenBank/DDBJ whole genome shotgun (WGS) entry which is preliminary data.</text>
</comment>
<reference evidence="1 2" key="1">
    <citation type="journal article" date="2020" name="ISME J.">
        <title>Comparative genomics reveals insights into cyanobacterial evolution and habitat adaptation.</title>
        <authorList>
            <person name="Chen M.Y."/>
            <person name="Teng W.K."/>
            <person name="Zhao L."/>
            <person name="Hu C.X."/>
            <person name="Zhou Y.K."/>
            <person name="Han B.P."/>
            <person name="Song L.R."/>
            <person name="Shu W.S."/>
        </authorList>
    </citation>
    <scope>NUCLEOTIDE SEQUENCE [LARGE SCALE GENOMIC DNA]</scope>
    <source>
        <strain evidence="1 2">FACHB-391</strain>
    </source>
</reference>
<evidence type="ECO:0000313" key="1">
    <source>
        <dbReference type="EMBL" id="MBD2564554.1"/>
    </source>
</evidence>
<keyword evidence="2" id="KW-1185">Reference proteome</keyword>
<proteinExistence type="predicted"/>
<dbReference type="Proteomes" id="UP000604661">
    <property type="component" value="Unassembled WGS sequence"/>
</dbReference>
<name>A0ABR8F477_NOSLI</name>
<dbReference type="RefSeq" id="WP_190898914.1">
    <property type="nucleotide sequence ID" value="NZ_JACJTE010000052.1"/>
</dbReference>
<dbReference type="EMBL" id="JACJTE010000052">
    <property type="protein sequence ID" value="MBD2564554.1"/>
    <property type="molecule type" value="Genomic_DNA"/>
</dbReference>
<sequence>MIAEIIALVDFIFNRSDKFKENKQNYLDNFIEPVFSQFKIVHNNYLETFNNYRFEIESSRILDIKTIINKIKKDSLFSQNLRDELLAPIENKLDNDFIRAIYDYLQLPYFITQISTSYPLPNFQRENLIEVLEIVDQEIPEIIIGDLKLTEVKKIFKIDPNYGGFAGSIRTYIAYYRYGIEAERIQANYNDLEKVAREQNEIKKILALECIDFLVKNIQGSYSYVVQNYWQEKSKFF</sequence>
<evidence type="ECO:0000313" key="2">
    <source>
        <dbReference type="Proteomes" id="UP000604661"/>
    </source>
</evidence>